<feature type="transmembrane region" description="Helical" evidence="1">
    <location>
        <begin position="12"/>
        <end position="38"/>
    </location>
</feature>
<feature type="transmembrane region" description="Helical" evidence="1">
    <location>
        <begin position="98"/>
        <end position="121"/>
    </location>
</feature>
<keyword evidence="1" id="KW-0472">Membrane</keyword>
<dbReference type="InterPro" id="IPR002823">
    <property type="entry name" value="DUF112_TM"/>
</dbReference>
<evidence type="ECO:0000313" key="4">
    <source>
        <dbReference type="Proteomes" id="UP000017081"/>
    </source>
</evidence>
<keyword evidence="1" id="KW-1133">Transmembrane helix</keyword>
<feature type="transmembrane region" description="Helical" evidence="1">
    <location>
        <begin position="382"/>
        <end position="399"/>
    </location>
</feature>
<reference evidence="3 4" key="1">
    <citation type="submission" date="2013-08" db="EMBL/GenBank/DDBJ databases">
        <authorList>
            <person name="Weinstock G."/>
            <person name="Sodergren E."/>
            <person name="Wylie T."/>
            <person name="Fulton L."/>
            <person name="Fulton R."/>
            <person name="Fronick C."/>
            <person name="O'Laughlin M."/>
            <person name="Godfrey J."/>
            <person name="Miner T."/>
            <person name="Herter B."/>
            <person name="Appelbaum E."/>
            <person name="Cordes M."/>
            <person name="Lek S."/>
            <person name="Wollam A."/>
            <person name="Pepin K.H."/>
            <person name="Palsikar V.B."/>
            <person name="Mitreva M."/>
            <person name="Wilson R.K."/>
        </authorList>
    </citation>
    <scope>NUCLEOTIDE SEQUENCE [LARGE SCALE GENOMIC DNA]</scope>
    <source>
        <strain evidence="3 4">ATCC BAA-474</strain>
    </source>
</reference>
<dbReference type="RefSeq" id="WP_023051359.1">
    <property type="nucleotide sequence ID" value="NZ_KI518216.1"/>
</dbReference>
<sequence>MITFGLLQFVMIVIGVLVGIIFGALPGMTATMAIAIFLPLTYAYDLNTSLFLLLGLYVGGISGGLIPAILVNIPGTPSSITTGFDGYPMTKKGEGERALKIGIIASLIGGLISLIALWLFTPPLARLAIKFSAVEKFLIILFAMTVIAALSKGNMIKGIFAGFLGTFVALIGQFPDNNMVRMVPNFLRVELRSGFQLLPVLIGLFALAQIFQEAEMGMKSNKLSADMATEKQKFSLKDFKGQLFNILRSSSIGTFMGILPGVGGSAASLLSYSQAKNFSKNPDEFGKGSIEGLVASESANNGLTGGALIPLLSLGIPGDSTTAVLVSAFMLQGIQVGPLFITRNPEIWHTILFGLLIANILMFVLMFYPIKYIAKVITIPKQRMYPVIILMCVVGTYAIRNGNMFDVWTLLLFGVVGYIFGKVGIASAPFLIGFILGRDLEKYFVDSIKGSGGNLLCFFQRPIGNGIWVLIILSIGYAIYDNNREKKQKKTKIAKREDYEERAMHQN</sequence>
<evidence type="ECO:0000256" key="1">
    <source>
        <dbReference type="SAM" id="Phobius"/>
    </source>
</evidence>
<feature type="transmembrane region" description="Helical" evidence="1">
    <location>
        <begin position="411"/>
        <end position="437"/>
    </location>
</feature>
<dbReference type="HOGENOM" id="CLU_022936_2_0_0"/>
<evidence type="ECO:0000313" key="3">
    <source>
        <dbReference type="EMBL" id="ERT68274.1"/>
    </source>
</evidence>
<feature type="transmembrane region" description="Helical" evidence="1">
    <location>
        <begin position="194"/>
        <end position="211"/>
    </location>
</feature>
<organism evidence="3 4">
    <name type="scientific">Cetobacterium somerae ATCC BAA-474</name>
    <dbReference type="NCBI Taxonomy" id="1319815"/>
    <lineage>
        <taxon>Bacteria</taxon>
        <taxon>Fusobacteriati</taxon>
        <taxon>Fusobacteriota</taxon>
        <taxon>Fusobacteriia</taxon>
        <taxon>Fusobacteriales</taxon>
        <taxon>Fusobacteriaceae</taxon>
        <taxon>Cetobacterium</taxon>
    </lineage>
</organism>
<comment type="caution">
    <text evidence="3">The sequence shown here is derived from an EMBL/GenBank/DDBJ whole genome shotgun (WGS) entry which is preliminary data.</text>
</comment>
<protein>
    <recommendedName>
        <fullName evidence="2">DUF112 domain-containing protein</fullName>
    </recommendedName>
</protein>
<dbReference type="PANTHER" id="PTHR35342:SF5">
    <property type="entry name" value="TRICARBOXYLIC TRANSPORT PROTEIN"/>
    <property type="match status" value="1"/>
</dbReference>
<dbReference type="PATRIC" id="fig|1319815.3.peg.1762"/>
<name>U7VAW1_9FUSO</name>
<keyword evidence="4" id="KW-1185">Reference proteome</keyword>
<feature type="domain" description="DUF112" evidence="2">
    <location>
        <begin position="10"/>
        <end position="431"/>
    </location>
</feature>
<dbReference type="AlphaFoldDB" id="U7VAW1"/>
<gene>
    <name evidence="3" type="ORF">HMPREF0202_01823</name>
</gene>
<feature type="transmembrane region" description="Helical" evidence="1">
    <location>
        <begin position="156"/>
        <end position="174"/>
    </location>
</feature>
<dbReference type="STRING" id="1319815.HMPREF0202_01823"/>
<dbReference type="EMBL" id="AXZF01000069">
    <property type="protein sequence ID" value="ERT68274.1"/>
    <property type="molecule type" value="Genomic_DNA"/>
</dbReference>
<accession>U7VAW1</accession>
<evidence type="ECO:0000259" key="2">
    <source>
        <dbReference type="Pfam" id="PF01970"/>
    </source>
</evidence>
<dbReference type="Pfam" id="PF01970">
    <property type="entry name" value="TctA"/>
    <property type="match status" value="1"/>
</dbReference>
<feature type="transmembrane region" description="Helical" evidence="1">
    <location>
        <begin position="458"/>
        <end position="480"/>
    </location>
</feature>
<keyword evidence="1" id="KW-0812">Transmembrane</keyword>
<dbReference type="PANTHER" id="PTHR35342">
    <property type="entry name" value="TRICARBOXYLIC TRANSPORT PROTEIN"/>
    <property type="match status" value="1"/>
</dbReference>
<feature type="transmembrane region" description="Helical" evidence="1">
    <location>
        <begin position="322"/>
        <end position="341"/>
    </location>
</feature>
<feature type="transmembrane region" description="Helical" evidence="1">
    <location>
        <begin position="50"/>
        <end position="71"/>
    </location>
</feature>
<feature type="transmembrane region" description="Helical" evidence="1">
    <location>
        <begin position="127"/>
        <end position="149"/>
    </location>
</feature>
<feature type="transmembrane region" description="Helical" evidence="1">
    <location>
        <begin position="347"/>
        <end position="370"/>
    </location>
</feature>
<dbReference type="Proteomes" id="UP000017081">
    <property type="component" value="Unassembled WGS sequence"/>
</dbReference>
<dbReference type="eggNOG" id="COG3333">
    <property type="taxonomic scope" value="Bacteria"/>
</dbReference>
<proteinExistence type="predicted"/>